<dbReference type="AlphaFoldDB" id="X1MEV2"/>
<protein>
    <submittedName>
        <fullName evidence="1">Uncharacterized protein</fullName>
    </submittedName>
</protein>
<name>X1MEV2_9ZZZZ</name>
<organism evidence="1">
    <name type="scientific">marine sediment metagenome</name>
    <dbReference type="NCBI Taxonomy" id="412755"/>
    <lineage>
        <taxon>unclassified sequences</taxon>
        <taxon>metagenomes</taxon>
        <taxon>ecological metagenomes</taxon>
    </lineage>
</organism>
<comment type="caution">
    <text evidence="1">The sequence shown here is derived from an EMBL/GenBank/DDBJ whole genome shotgun (WGS) entry which is preliminary data.</text>
</comment>
<feature type="non-terminal residue" evidence="1">
    <location>
        <position position="220"/>
    </location>
</feature>
<accession>X1MEV2</accession>
<proteinExistence type="predicted"/>
<gene>
    <name evidence="1" type="ORF">S06H3_18191</name>
</gene>
<reference evidence="1" key="1">
    <citation type="journal article" date="2014" name="Front. Microbiol.">
        <title>High frequency of phylogenetically diverse reductive dehalogenase-homologous genes in deep subseafloor sedimentary metagenomes.</title>
        <authorList>
            <person name="Kawai M."/>
            <person name="Futagami T."/>
            <person name="Toyoda A."/>
            <person name="Takaki Y."/>
            <person name="Nishi S."/>
            <person name="Hori S."/>
            <person name="Arai W."/>
            <person name="Tsubouchi T."/>
            <person name="Morono Y."/>
            <person name="Uchiyama I."/>
            <person name="Ito T."/>
            <person name="Fujiyama A."/>
            <person name="Inagaki F."/>
            <person name="Takami H."/>
        </authorList>
    </citation>
    <scope>NUCLEOTIDE SEQUENCE</scope>
    <source>
        <strain evidence="1">Expedition CK06-06</strain>
    </source>
</reference>
<dbReference type="EMBL" id="BARV01009176">
    <property type="protein sequence ID" value="GAI13215.1"/>
    <property type="molecule type" value="Genomic_DNA"/>
</dbReference>
<sequence>MGKHYGLAALLAGDATKENQEAIQGTDFAKDVHSLVQLLNNQLLIKDGETGAWLDSDSLHNIKEVLATLGGNVVMLAQLDRDTQSGDYTLTAEWQTLLEVSADFPQIIEQTTIGLENMRAGDTVEIQIQAIKKPGGEFSADNIIWAKSYSDVQAEGEKRIFPPRHINQYGYRIQARQTACGDGYISIDIETFQSGRIEAGGGGGIGGWTLSIDMPTGRKN</sequence>
<evidence type="ECO:0000313" key="1">
    <source>
        <dbReference type="EMBL" id="GAI13215.1"/>
    </source>
</evidence>